<dbReference type="GeneID" id="63867003"/>
<evidence type="ECO:0000256" key="3">
    <source>
        <dbReference type="ARBA" id="ARBA00022833"/>
    </source>
</evidence>
<dbReference type="VEuPathDB" id="FungiDB:BO72DRAFT_518769"/>
<sequence>MPARKSQPQSLKETQPPKQGQSPKKGQSPRETQPTKQRHPPKQWSMYRALHEQVQSLLADAGLGHFTFHPHDIDVGKARDYDTTIMGRFVCHNPTCQSGGWSSKAIAIRIRMWRDGKYNARVYHQRCRGCNALIRPVVNASSYAERIAYRLKKWNGIQMTPPAYGRAAKAPHEKELGESRKVDHRVVGERSRGGNGDVEELCKSIAAL</sequence>
<organism evidence="6 7">
    <name type="scientific">Aspergillus fijiensis CBS 313.89</name>
    <dbReference type="NCBI Taxonomy" id="1448319"/>
    <lineage>
        <taxon>Eukaryota</taxon>
        <taxon>Fungi</taxon>
        <taxon>Dikarya</taxon>
        <taxon>Ascomycota</taxon>
        <taxon>Pezizomycotina</taxon>
        <taxon>Eurotiomycetes</taxon>
        <taxon>Eurotiomycetidae</taxon>
        <taxon>Eurotiales</taxon>
        <taxon>Aspergillaceae</taxon>
        <taxon>Aspergillus</taxon>
    </lineage>
</organism>
<keyword evidence="2" id="KW-0863">Zinc-finger</keyword>
<dbReference type="RefSeq" id="XP_040805284.1">
    <property type="nucleotide sequence ID" value="XM_040949668.1"/>
</dbReference>
<evidence type="ECO:0000256" key="4">
    <source>
        <dbReference type="SAM" id="MobiDB-lite"/>
    </source>
</evidence>
<keyword evidence="3" id="KW-0862">Zinc</keyword>
<evidence type="ECO:0000259" key="5">
    <source>
        <dbReference type="SMART" id="SM01328"/>
    </source>
</evidence>
<dbReference type="SMART" id="SM01328">
    <property type="entry name" value="zf-3CxxC"/>
    <property type="match status" value="1"/>
</dbReference>
<dbReference type="OrthoDB" id="8121437at2759"/>
<gene>
    <name evidence="6" type="ORF">BO72DRAFT_518769</name>
</gene>
<name>A0A8G1W5J1_9EURO</name>
<evidence type="ECO:0000313" key="6">
    <source>
        <dbReference type="EMBL" id="RAK81274.1"/>
    </source>
</evidence>
<dbReference type="GO" id="GO:0008270">
    <property type="term" value="F:zinc ion binding"/>
    <property type="evidence" value="ECO:0007669"/>
    <property type="project" value="UniProtKB-KW"/>
</dbReference>
<dbReference type="EMBL" id="KZ824626">
    <property type="protein sequence ID" value="RAK81274.1"/>
    <property type="molecule type" value="Genomic_DNA"/>
</dbReference>
<evidence type="ECO:0000313" key="7">
    <source>
        <dbReference type="Proteomes" id="UP000249789"/>
    </source>
</evidence>
<protein>
    <recommendedName>
        <fullName evidence="5">3CxxC-type domain-containing protein</fullName>
    </recommendedName>
</protein>
<feature type="domain" description="3CxxC-type" evidence="5">
    <location>
        <begin position="84"/>
        <end position="177"/>
    </location>
</feature>
<accession>A0A8G1W5J1</accession>
<dbReference type="Pfam" id="PF13695">
    <property type="entry name" value="Zn_ribbon_3CxxC"/>
    <property type="match status" value="1"/>
</dbReference>
<keyword evidence="1" id="KW-0479">Metal-binding</keyword>
<dbReference type="AlphaFoldDB" id="A0A8G1W5J1"/>
<proteinExistence type="predicted"/>
<keyword evidence="7" id="KW-1185">Reference proteome</keyword>
<reference evidence="6 7" key="1">
    <citation type="submission" date="2018-02" db="EMBL/GenBank/DDBJ databases">
        <title>The genomes of Aspergillus section Nigri reveals drivers in fungal speciation.</title>
        <authorList>
            <consortium name="DOE Joint Genome Institute"/>
            <person name="Vesth T.C."/>
            <person name="Nybo J."/>
            <person name="Theobald S."/>
            <person name="Brandl J."/>
            <person name="Frisvad J.C."/>
            <person name="Nielsen K.F."/>
            <person name="Lyhne E.K."/>
            <person name="Kogle M.E."/>
            <person name="Kuo A."/>
            <person name="Riley R."/>
            <person name="Clum A."/>
            <person name="Nolan M."/>
            <person name="Lipzen A."/>
            <person name="Salamov A."/>
            <person name="Henrissat B."/>
            <person name="Wiebenga A."/>
            <person name="De vries R.P."/>
            <person name="Grigoriev I.V."/>
            <person name="Mortensen U.H."/>
            <person name="Andersen M.R."/>
            <person name="Baker S.E."/>
        </authorList>
    </citation>
    <scope>NUCLEOTIDE SEQUENCE [LARGE SCALE GENOMIC DNA]</scope>
    <source>
        <strain evidence="6 7">CBS 313.89</strain>
    </source>
</reference>
<dbReference type="InterPro" id="IPR027377">
    <property type="entry name" value="ZAR1/RTP1-5-like_Znf-3CxxC"/>
</dbReference>
<feature type="compositionally biased region" description="Polar residues" evidence="4">
    <location>
        <begin position="1"/>
        <end position="35"/>
    </location>
</feature>
<dbReference type="Proteomes" id="UP000249789">
    <property type="component" value="Unassembled WGS sequence"/>
</dbReference>
<feature type="region of interest" description="Disordered" evidence="4">
    <location>
        <begin position="1"/>
        <end position="42"/>
    </location>
</feature>
<evidence type="ECO:0000256" key="2">
    <source>
        <dbReference type="ARBA" id="ARBA00022771"/>
    </source>
</evidence>
<evidence type="ECO:0000256" key="1">
    <source>
        <dbReference type="ARBA" id="ARBA00022723"/>
    </source>
</evidence>